<feature type="region of interest" description="Disordered" evidence="1">
    <location>
        <begin position="1"/>
        <end position="21"/>
    </location>
</feature>
<proteinExistence type="predicted"/>
<accession>A0A0A9E5S2</accession>
<reference evidence="2" key="1">
    <citation type="submission" date="2014-09" db="EMBL/GenBank/DDBJ databases">
        <authorList>
            <person name="Magalhaes I.L.F."/>
            <person name="Oliveira U."/>
            <person name="Santos F.R."/>
            <person name="Vidigal T.H.D.A."/>
            <person name="Brescovit A.D."/>
            <person name="Santos A.J."/>
        </authorList>
    </citation>
    <scope>NUCLEOTIDE SEQUENCE</scope>
    <source>
        <tissue evidence="2">Shoot tissue taken approximately 20 cm above the soil surface</tissue>
    </source>
</reference>
<organism evidence="2">
    <name type="scientific">Arundo donax</name>
    <name type="common">Giant reed</name>
    <name type="synonym">Donax arundinaceus</name>
    <dbReference type="NCBI Taxonomy" id="35708"/>
    <lineage>
        <taxon>Eukaryota</taxon>
        <taxon>Viridiplantae</taxon>
        <taxon>Streptophyta</taxon>
        <taxon>Embryophyta</taxon>
        <taxon>Tracheophyta</taxon>
        <taxon>Spermatophyta</taxon>
        <taxon>Magnoliopsida</taxon>
        <taxon>Liliopsida</taxon>
        <taxon>Poales</taxon>
        <taxon>Poaceae</taxon>
        <taxon>PACMAD clade</taxon>
        <taxon>Arundinoideae</taxon>
        <taxon>Arundineae</taxon>
        <taxon>Arundo</taxon>
    </lineage>
</organism>
<name>A0A0A9E5S2_ARUDO</name>
<protein>
    <submittedName>
        <fullName evidence="2">Uncharacterized protein</fullName>
    </submittedName>
</protein>
<evidence type="ECO:0000256" key="1">
    <source>
        <dbReference type="SAM" id="MobiDB-lite"/>
    </source>
</evidence>
<sequence length="76" mass="8657">MKLGSSLLKEPKPSNNSRVLRTTSSKCSSDILSSKDFKAVLLNRTFSMASKKLAMIQRILLRSTLLSLRWRTRFLV</sequence>
<dbReference type="AlphaFoldDB" id="A0A0A9E5S2"/>
<reference evidence="2" key="2">
    <citation type="journal article" date="2015" name="Data Brief">
        <title>Shoot transcriptome of the giant reed, Arundo donax.</title>
        <authorList>
            <person name="Barrero R.A."/>
            <person name="Guerrero F.D."/>
            <person name="Moolhuijzen P."/>
            <person name="Goolsby J.A."/>
            <person name="Tidwell J."/>
            <person name="Bellgard S.E."/>
            <person name="Bellgard M.I."/>
        </authorList>
    </citation>
    <scope>NUCLEOTIDE SEQUENCE</scope>
    <source>
        <tissue evidence="2">Shoot tissue taken approximately 20 cm above the soil surface</tissue>
    </source>
</reference>
<evidence type="ECO:0000313" key="2">
    <source>
        <dbReference type="EMBL" id="JAD94383.1"/>
    </source>
</evidence>
<dbReference type="EMBL" id="GBRH01203512">
    <property type="protein sequence ID" value="JAD94383.1"/>
    <property type="molecule type" value="Transcribed_RNA"/>
</dbReference>